<dbReference type="PANTHER" id="PTHR22538:SF0">
    <property type="entry name" value="CILIA- AND FLAGELLA-ASSOCIATED PROTEIN 74"/>
    <property type="match status" value="1"/>
</dbReference>
<organism evidence="1 2">
    <name type="scientific">Scophthalmus maximus</name>
    <name type="common">Turbot</name>
    <name type="synonym">Psetta maxima</name>
    <dbReference type="NCBI Taxonomy" id="52904"/>
    <lineage>
        <taxon>Eukaryota</taxon>
        <taxon>Metazoa</taxon>
        <taxon>Chordata</taxon>
        <taxon>Craniata</taxon>
        <taxon>Vertebrata</taxon>
        <taxon>Euteleostomi</taxon>
        <taxon>Actinopterygii</taxon>
        <taxon>Neopterygii</taxon>
        <taxon>Teleostei</taxon>
        <taxon>Neoteleostei</taxon>
        <taxon>Acanthomorphata</taxon>
        <taxon>Carangaria</taxon>
        <taxon>Pleuronectiformes</taxon>
        <taxon>Pleuronectoidei</taxon>
        <taxon>Scophthalmidae</taxon>
        <taxon>Scophthalmus</taxon>
    </lineage>
</organism>
<proteinExistence type="predicted"/>
<name>A0A2U9BYG3_SCOMX</name>
<evidence type="ECO:0000313" key="2">
    <source>
        <dbReference type="Proteomes" id="UP000246464"/>
    </source>
</evidence>
<dbReference type="Gene3D" id="2.60.40.10">
    <property type="entry name" value="Immunoglobulins"/>
    <property type="match status" value="3"/>
</dbReference>
<dbReference type="PANTHER" id="PTHR22538">
    <property type="entry name" value="CILIA- AND FLAGELLA-ASSOCIATED PROTEIN 74"/>
    <property type="match status" value="1"/>
</dbReference>
<dbReference type="EMBL" id="CP026253">
    <property type="protein sequence ID" value="AWP09347.1"/>
    <property type="molecule type" value="Genomic_DNA"/>
</dbReference>
<gene>
    <name evidence="1" type="ORF">SMAX5B_002744</name>
</gene>
<sequence>MSEEPKQDSPTESPDPVDVQLEYSERYEEARACLLSSFTQRYSEFTVPCFISDGDPPEEDRQAPPTWSPFNTLYLKLQCPAVQPSLLVISNNGLNIIDFRQVVVGVEVIKRFTVQNISRESLDLSTSLLDIHGPFCLLNALRCIRPGEKHTLVLAFSPTLEKKFCETLEIRNHKMTLWVTLRGEGVVPVVTSSHPGGLLDFGYVFQKESTSQVLKLQNSSVVAVGFRVLLASLSSTRPRGGVDRVDVLLGNYTDPKLHPTVGTQNYSGLSVFSFVPGGGSIAPGESQDVTVTFQPDHPSVNYSDKLTIQLMNETEVCVVDLKGAASSHNMYLYGGDVLTVPIESLIPPLMTSPTQHAEAEVTEKPSIPVLVTLRASYSGGALTPAVRELQVGCIRSTPPSKKSAEFSWDTVASLQQQGFTVEPSKGTVEAGLKRTIRVTWSPQSGYKPYEVVQTCVPLTLKGDEKSVYKVTLMALVSNTAD</sequence>
<dbReference type="Proteomes" id="UP000246464">
    <property type="component" value="Chromosome 11"/>
</dbReference>
<accession>A0A2U9BYG3</accession>
<evidence type="ECO:0008006" key="3">
    <source>
        <dbReference type="Google" id="ProtNLM"/>
    </source>
</evidence>
<reference evidence="1 2" key="1">
    <citation type="submission" date="2017-12" db="EMBL/GenBank/DDBJ databases">
        <title>Integrating genomic resources of turbot (Scophthalmus maximus) in depth evaluation of genetic and physical mapping variation across individuals.</title>
        <authorList>
            <person name="Martinez P."/>
        </authorList>
    </citation>
    <scope>NUCLEOTIDE SEQUENCE [LARGE SCALE GENOMIC DNA]</scope>
</reference>
<protein>
    <recommendedName>
        <fullName evidence="3">Abnormal spindle-like microcephaly-associated protein ASH domain-containing protein</fullName>
    </recommendedName>
</protein>
<dbReference type="InterPro" id="IPR013783">
    <property type="entry name" value="Ig-like_fold"/>
</dbReference>
<keyword evidence="2" id="KW-1185">Reference proteome</keyword>
<dbReference type="InterPro" id="IPR008962">
    <property type="entry name" value="PapD-like_sf"/>
</dbReference>
<dbReference type="SUPFAM" id="SSF49354">
    <property type="entry name" value="PapD-like"/>
    <property type="match status" value="1"/>
</dbReference>
<evidence type="ECO:0000313" key="1">
    <source>
        <dbReference type="EMBL" id="AWP09347.1"/>
    </source>
</evidence>
<dbReference type="AlphaFoldDB" id="A0A2U9BYG3"/>